<dbReference type="PROSITE" id="PS00606">
    <property type="entry name" value="KS3_1"/>
    <property type="match status" value="1"/>
</dbReference>
<name>A0A4R0YRX9_9GAMM</name>
<dbReference type="GO" id="GO:0004315">
    <property type="term" value="F:3-oxoacyl-[acyl-carrier-protein] synthase activity"/>
    <property type="evidence" value="ECO:0007669"/>
    <property type="project" value="InterPro"/>
</dbReference>
<evidence type="ECO:0000256" key="2">
    <source>
        <dbReference type="ARBA" id="ARBA00005194"/>
    </source>
</evidence>
<evidence type="ECO:0000256" key="10">
    <source>
        <dbReference type="ARBA" id="ARBA00023136"/>
    </source>
</evidence>
<dbReference type="InterPro" id="IPR018201">
    <property type="entry name" value="Ketoacyl_synth_AS"/>
</dbReference>
<keyword evidence="6" id="KW-0997">Cell inner membrane</keyword>
<evidence type="ECO:0000313" key="16">
    <source>
        <dbReference type="EMBL" id="TCI09543.1"/>
    </source>
</evidence>
<evidence type="ECO:0000256" key="9">
    <source>
        <dbReference type="ARBA" id="ARBA00022989"/>
    </source>
</evidence>
<dbReference type="InterPro" id="IPR020841">
    <property type="entry name" value="PKS_Beta-ketoAc_synthase_dom"/>
</dbReference>
<dbReference type="GO" id="GO:0005886">
    <property type="term" value="C:plasma membrane"/>
    <property type="evidence" value="ECO:0007669"/>
    <property type="project" value="UniProtKB-SubCell"/>
</dbReference>
<keyword evidence="17" id="KW-1185">Reference proteome</keyword>
<reference evidence="16 17" key="1">
    <citation type="submission" date="2019-02" db="EMBL/GenBank/DDBJ databases">
        <title>Dyella amyloliquefaciens sp. nov., isolated from forest soil.</title>
        <authorList>
            <person name="Gao Z.-H."/>
            <person name="Qiu L.-H."/>
        </authorList>
    </citation>
    <scope>NUCLEOTIDE SEQUENCE [LARGE SCALE GENOMIC DNA]</scope>
    <source>
        <strain evidence="16 17">KACC 12747</strain>
    </source>
</reference>
<comment type="pathway">
    <text evidence="2">Lipid metabolism; fatty acid biosynthesis.</text>
</comment>
<evidence type="ECO:0000256" key="7">
    <source>
        <dbReference type="ARBA" id="ARBA00022679"/>
    </source>
</evidence>
<evidence type="ECO:0000259" key="15">
    <source>
        <dbReference type="PROSITE" id="PS52004"/>
    </source>
</evidence>
<dbReference type="InterPro" id="IPR014031">
    <property type="entry name" value="Ketoacyl_synth_C"/>
</dbReference>
<evidence type="ECO:0000256" key="8">
    <source>
        <dbReference type="ARBA" id="ARBA00022692"/>
    </source>
</evidence>
<dbReference type="InterPro" id="IPR016039">
    <property type="entry name" value="Thiolase-like"/>
</dbReference>
<evidence type="ECO:0000256" key="14">
    <source>
        <dbReference type="RuleBase" id="RU003694"/>
    </source>
</evidence>
<protein>
    <recommendedName>
        <fullName evidence="12">Nodulation protein E</fullName>
    </recommendedName>
    <alternativeName>
        <fullName evidence="13">Host-specificity of nodulation protein B</fullName>
    </alternativeName>
</protein>
<dbReference type="SMART" id="SM00825">
    <property type="entry name" value="PKS_KS"/>
    <property type="match status" value="1"/>
</dbReference>
<gene>
    <name evidence="16" type="ORF">EZM97_11280</name>
</gene>
<evidence type="ECO:0000256" key="3">
    <source>
        <dbReference type="ARBA" id="ARBA00008467"/>
    </source>
</evidence>
<evidence type="ECO:0000256" key="5">
    <source>
        <dbReference type="ARBA" id="ARBA00022475"/>
    </source>
</evidence>
<keyword evidence="7 14" id="KW-0808">Transferase</keyword>
<accession>A0A4R0YRX9</accession>
<evidence type="ECO:0000256" key="13">
    <source>
        <dbReference type="ARBA" id="ARBA00041756"/>
    </source>
</evidence>
<dbReference type="EMBL" id="SJTG01000002">
    <property type="protein sequence ID" value="TCI09543.1"/>
    <property type="molecule type" value="Genomic_DNA"/>
</dbReference>
<proteinExistence type="inferred from homology"/>
<dbReference type="PANTHER" id="PTHR11712">
    <property type="entry name" value="POLYKETIDE SYNTHASE-RELATED"/>
    <property type="match status" value="1"/>
</dbReference>
<dbReference type="Gene3D" id="3.40.47.10">
    <property type="match status" value="1"/>
</dbReference>
<dbReference type="UniPathway" id="UPA00094"/>
<dbReference type="InterPro" id="IPR014030">
    <property type="entry name" value="Ketoacyl_synth_N"/>
</dbReference>
<keyword evidence="8" id="KW-0812">Transmembrane</keyword>
<dbReference type="PROSITE" id="PS52004">
    <property type="entry name" value="KS3_2"/>
    <property type="match status" value="1"/>
</dbReference>
<keyword evidence="4" id="KW-0536">Nodulation</keyword>
<dbReference type="SUPFAM" id="SSF53901">
    <property type="entry name" value="Thiolase-like"/>
    <property type="match status" value="2"/>
</dbReference>
<dbReference type="InterPro" id="IPR000794">
    <property type="entry name" value="Beta-ketoacyl_synthase"/>
</dbReference>
<keyword evidence="5" id="KW-1003">Cell membrane</keyword>
<dbReference type="CDD" id="cd00834">
    <property type="entry name" value="KAS_I_II"/>
    <property type="match status" value="1"/>
</dbReference>
<evidence type="ECO:0000313" key="17">
    <source>
        <dbReference type="Proteomes" id="UP000291822"/>
    </source>
</evidence>
<evidence type="ECO:0000256" key="12">
    <source>
        <dbReference type="ARBA" id="ARBA00039445"/>
    </source>
</evidence>
<comment type="similarity">
    <text evidence="3 14">Belongs to the thiolase-like superfamily. Beta-ketoacyl-ACP synthases family.</text>
</comment>
<comment type="caution">
    <text evidence="16">The sequence shown here is derived from an EMBL/GenBank/DDBJ whole genome shotgun (WGS) entry which is preliminary data.</text>
</comment>
<keyword evidence="10" id="KW-0472">Membrane</keyword>
<evidence type="ECO:0000256" key="6">
    <source>
        <dbReference type="ARBA" id="ARBA00022519"/>
    </source>
</evidence>
<organism evidence="16 17">
    <name type="scientific">Dyella soli</name>
    <dbReference type="NCBI Taxonomy" id="522319"/>
    <lineage>
        <taxon>Bacteria</taxon>
        <taxon>Pseudomonadati</taxon>
        <taxon>Pseudomonadota</taxon>
        <taxon>Gammaproteobacteria</taxon>
        <taxon>Lysobacterales</taxon>
        <taxon>Rhodanobacteraceae</taxon>
        <taxon>Dyella</taxon>
    </lineage>
</organism>
<feature type="domain" description="Ketosynthase family 3 (KS3)" evidence="15">
    <location>
        <begin position="1"/>
        <end position="402"/>
    </location>
</feature>
<evidence type="ECO:0000256" key="1">
    <source>
        <dbReference type="ARBA" id="ARBA00004533"/>
    </source>
</evidence>
<dbReference type="Proteomes" id="UP000291822">
    <property type="component" value="Unassembled WGS sequence"/>
</dbReference>
<sequence>MRRIVITGMGAICALGHDAPSTWKAMAEGRSGIGPIHHIEAGQLRNDAIAAEITNYDPSRYFDEARRALLDPFSEYTLIAANEAIRQSGIRFEGEAGARTAVVIGTGVGGETVRDDLYERLYGEHQGRFHPLSIVRMMMNAPASQVSMVHGITGPAFVVASACASSNHAIAQAAMMIRSGLVDAAVVGGTEACITLGTLRAWEAMRVLAPDTCRPFSAGRRGLVLGEGAGMYVLETLESARARGAEILCELTGTGMSSDAGDIAAPSDIGAAAAMNAALRDGGMSPDEVDYVNAHGTGTAANDSTETRAIHRVFGAHARELVVTSTKPMHGHALGAAGALELIAAIGAVREGIVPPTLNYLGPDPTCDLDYVPNEAREMKVNAAISNSFAFGGLNAVVAIRRTP</sequence>
<dbReference type="Pfam" id="PF00109">
    <property type="entry name" value="ketoacyl-synt"/>
    <property type="match status" value="1"/>
</dbReference>
<dbReference type="GO" id="GO:0006633">
    <property type="term" value="P:fatty acid biosynthetic process"/>
    <property type="evidence" value="ECO:0007669"/>
    <property type="project" value="UniProtKB-UniPathway"/>
</dbReference>
<evidence type="ECO:0000256" key="4">
    <source>
        <dbReference type="ARBA" id="ARBA00022458"/>
    </source>
</evidence>
<evidence type="ECO:0000256" key="11">
    <source>
        <dbReference type="ARBA" id="ARBA00037576"/>
    </source>
</evidence>
<dbReference type="RefSeq" id="WP_131406682.1">
    <property type="nucleotide sequence ID" value="NZ_SJTG01000002.1"/>
</dbReference>
<dbReference type="AlphaFoldDB" id="A0A4R0YRX9"/>
<dbReference type="PANTHER" id="PTHR11712:SF352">
    <property type="entry name" value="3-OXOACYL-[ACYL-CARRIER-PROTEIN] SYNTHASE"/>
    <property type="match status" value="1"/>
</dbReference>
<dbReference type="NCBIfam" id="NF005589">
    <property type="entry name" value="PRK07314.1"/>
    <property type="match status" value="1"/>
</dbReference>
<keyword evidence="9" id="KW-1133">Transmembrane helix</keyword>
<comment type="function">
    <text evidence="11">Proposed to synthesize NOD factor fatty acyl chain. Involved in the synthesis of a highly unsaturated fatty acid moiety, which forms part of a lipo-oligosaccharide that is responsible for host specificity.</text>
</comment>
<comment type="subcellular location">
    <subcellularLocation>
        <location evidence="1">Cell inner membrane</location>
    </subcellularLocation>
</comment>
<dbReference type="Pfam" id="PF02801">
    <property type="entry name" value="Ketoacyl-synt_C"/>
    <property type="match status" value="1"/>
</dbReference>